<reference evidence="2" key="1">
    <citation type="submission" date="2021-01" db="EMBL/GenBank/DDBJ databases">
        <title>Whole genome shotgun sequence of Planosporangium mesophilum NBRC 109066.</title>
        <authorList>
            <person name="Komaki H."/>
            <person name="Tamura T."/>
        </authorList>
    </citation>
    <scope>NUCLEOTIDE SEQUENCE</scope>
    <source>
        <strain evidence="2">NBRC 109066</strain>
    </source>
</reference>
<proteinExistence type="predicted"/>
<dbReference type="EMBL" id="BOON01000017">
    <property type="protein sequence ID" value="GII22333.1"/>
    <property type="molecule type" value="Genomic_DNA"/>
</dbReference>
<organism evidence="2 3">
    <name type="scientific">Planosporangium mesophilum</name>
    <dbReference type="NCBI Taxonomy" id="689768"/>
    <lineage>
        <taxon>Bacteria</taxon>
        <taxon>Bacillati</taxon>
        <taxon>Actinomycetota</taxon>
        <taxon>Actinomycetes</taxon>
        <taxon>Micromonosporales</taxon>
        <taxon>Micromonosporaceae</taxon>
        <taxon>Planosporangium</taxon>
    </lineage>
</organism>
<gene>
    <name evidence="2" type="ORF">Pme01_19300</name>
</gene>
<evidence type="ECO:0000259" key="1">
    <source>
        <dbReference type="Pfam" id="PF08044"/>
    </source>
</evidence>
<sequence>MPSNREMRLSDADRERVVGWLNAAVTEGRLTLAEFEERVDAVLRAKTYGEVEPHLADLPVGMASGGRPSRDLVELRSTAASLTRRGRWAVPRRLVVRNKAGSVKLDFAEAVIDHPVVEIDVNVLAGNTVLILPAGATADIDDVRMTAGHARSTVPASYDVPDGRPRFVVTGSQKAGNLTVRYRRRFLRWSW</sequence>
<dbReference type="AlphaFoldDB" id="A0A8J3T8S9"/>
<dbReference type="Proteomes" id="UP000599074">
    <property type="component" value="Unassembled WGS sequence"/>
</dbReference>
<dbReference type="PANTHER" id="PTHR40763:SF5">
    <property type="entry name" value="MEMBRANE PROTEIN"/>
    <property type="match status" value="1"/>
</dbReference>
<evidence type="ECO:0000313" key="2">
    <source>
        <dbReference type="EMBL" id="GII22333.1"/>
    </source>
</evidence>
<dbReference type="PANTHER" id="PTHR40763">
    <property type="entry name" value="MEMBRANE PROTEIN-RELATED"/>
    <property type="match status" value="1"/>
</dbReference>
<accession>A0A8J3T8S9</accession>
<dbReference type="InterPro" id="IPR012551">
    <property type="entry name" value="DUF1707_SHOCT-like"/>
</dbReference>
<protein>
    <recommendedName>
        <fullName evidence="1">DUF1707 domain-containing protein</fullName>
    </recommendedName>
</protein>
<evidence type="ECO:0000313" key="3">
    <source>
        <dbReference type="Proteomes" id="UP000599074"/>
    </source>
</evidence>
<keyword evidence="3" id="KW-1185">Reference proteome</keyword>
<dbReference type="Pfam" id="PF08044">
    <property type="entry name" value="DUF1707"/>
    <property type="match status" value="1"/>
</dbReference>
<name>A0A8J3T8S9_9ACTN</name>
<comment type="caution">
    <text evidence="2">The sequence shown here is derived from an EMBL/GenBank/DDBJ whole genome shotgun (WGS) entry which is preliminary data.</text>
</comment>
<feature type="domain" description="DUF1707" evidence="1">
    <location>
        <begin position="7"/>
        <end position="59"/>
    </location>
</feature>